<evidence type="ECO:0000256" key="1">
    <source>
        <dbReference type="ARBA" id="ARBA00006721"/>
    </source>
</evidence>
<dbReference type="InterPro" id="IPR002654">
    <property type="entry name" value="Glyco_trans_25"/>
</dbReference>
<evidence type="ECO:0000313" key="5">
    <source>
        <dbReference type="EMBL" id="KJZ74895.1"/>
    </source>
</evidence>
<dbReference type="EMBL" id="KQ030522">
    <property type="protein sequence ID" value="KJZ74895.1"/>
    <property type="molecule type" value="Genomic_DNA"/>
</dbReference>
<comment type="similarity">
    <text evidence="1">Belongs to the glycosyltransferase 25 family.</text>
</comment>
<gene>
    <name evidence="5" type="ORF">HIM_05804</name>
</gene>
<reference evidence="5 6" key="1">
    <citation type="journal article" date="2014" name="Genome Biol. Evol.">
        <title>Comparative genomics and transcriptomics analyses reveal divergent lifestyle features of nematode endoparasitic fungus Hirsutella minnesotensis.</title>
        <authorList>
            <person name="Lai Y."/>
            <person name="Liu K."/>
            <person name="Zhang X."/>
            <person name="Zhang X."/>
            <person name="Li K."/>
            <person name="Wang N."/>
            <person name="Shu C."/>
            <person name="Wu Y."/>
            <person name="Wang C."/>
            <person name="Bushley K.E."/>
            <person name="Xiang M."/>
            <person name="Liu X."/>
        </authorList>
    </citation>
    <scope>NUCLEOTIDE SEQUENCE [LARGE SCALE GENOMIC DNA]</scope>
    <source>
        <strain evidence="5 6">3608</strain>
    </source>
</reference>
<evidence type="ECO:0000256" key="3">
    <source>
        <dbReference type="ARBA" id="ARBA00022679"/>
    </source>
</evidence>
<dbReference type="Proteomes" id="UP000054481">
    <property type="component" value="Unassembled WGS sequence"/>
</dbReference>
<dbReference type="Pfam" id="PF01755">
    <property type="entry name" value="Glyco_transf_25"/>
    <property type="match status" value="1"/>
</dbReference>
<accession>A0A0F7ZP52</accession>
<keyword evidence="6" id="KW-1185">Reference proteome</keyword>
<keyword evidence="2" id="KW-0328">Glycosyltransferase</keyword>
<name>A0A0F7ZP52_9HYPO</name>
<dbReference type="GO" id="GO:0016740">
    <property type="term" value="F:transferase activity"/>
    <property type="evidence" value="ECO:0007669"/>
    <property type="project" value="UniProtKB-KW"/>
</dbReference>
<sequence length="390" mass="43394">MIQSGFSKRIVVALGVVLAFCLVLLLRQNPPSVVHARRWTPVDHPILDDISNATLGFEKVLVVGLPTRTDRRDGIVLQASLTNIDVEFVDGVTDANIPEKAVPKAQSGEHIRGPGLGSWRGHLNAIQQIVRQNLSSALILEDDVDWDIRLKSQLRDFALSAHTLLQPLRAQPKRFADPTYPSRADGTSSKATEFSFTQLPRTISPSTSPYGDGWDVLWIGHCGMHFPFEDNHIPKARVIHRDDMTVPKRDHLWTLNIPFTLKENYPDHTRAVHHVQEGVCTLGYAVSRVGARKILKHIALREASDAYDILLRFFCEGAGGRPRANCITLQPALFHHHRPVGPHKEASDIGDHGDGFRAKAETDMVRLSTRLNADVLLSGGSDYIDQFPEL</sequence>
<dbReference type="PANTHER" id="PTHR10730">
    <property type="entry name" value="PROCOLLAGEN-LYSINE,2-OXOGLUTARATE 5-DIOXYGENASE/GLYCOSYLTRANSFERASE 25 FAMILY MEMBER"/>
    <property type="match status" value="1"/>
</dbReference>
<dbReference type="CDD" id="cd06532">
    <property type="entry name" value="Glyco_transf_25"/>
    <property type="match status" value="1"/>
</dbReference>
<proteinExistence type="inferred from homology"/>
<dbReference type="PANTHER" id="PTHR10730:SF53">
    <property type="entry name" value="GLYCOSYLTRANSFERASE 25 FAMILY MEMBER"/>
    <property type="match status" value="1"/>
</dbReference>
<evidence type="ECO:0000256" key="2">
    <source>
        <dbReference type="ARBA" id="ARBA00022676"/>
    </source>
</evidence>
<organism evidence="5 6">
    <name type="scientific">Hirsutella minnesotensis 3608</name>
    <dbReference type="NCBI Taxonomy" id="1043627"/>
    <lineage>
        <taxon>Eukaryota</taxon>
        <taxon>Fungi</taxon>
        <taxon>Dikarya</taxon>
        <taxon>Ascomycota</taxon>
        <taxon>Pezizomycotina</taxon>
        <taxon>Sordariomycetes</taxon>
        <taxon>Hypocreomycetidae</taxon>
        <taxon>Hypocreales</taxon>
        <taxon>Ophiocordycipitaceae</taxon>
        <taxon>Hirsutella</taxon>
    </lineage>
</organism>
<dbReference type="AlphaFoldDB" id="A0A0F7ZP52"/>
<dbReference type="InterPro" id="IPR050757">
    <property type="entry name" value="Collagen_mod_GT25"/>
</dbReference>
<feature type="domain" description="Glycosyl transferase family 25" evidence="4">
    <location>
        <begin position="58"/>
        <end position="160"/>
    </location>
</feature>
<keyword evidence="3" id="KW-0808">Transferase</keyword>
<evidence type="ECO:0000259" key="4">
    <source>
        <dbReference type="Pfam" id="PF01755"/>
    </source>
</evidence>
<dbReference type="OrthoDB" id="47375at2759"/>
<protein>
    <recommendedName>
        <fullName evidence="4">Glycosyl transferase family 25 domain-containing protein</fullName>
    </recommendedName>
</protein>
<evidence type="ECO:0000313" key="6">
    <source>
        <dbReference type="Proteomes" id="UP000054481"/>
    </source>
</evidence>